<comment type="caution">
    <text evidence="2">The sequence shown here is derived from an EMBL/GenBank/DDBJ whole genome shotgun (WGS) entry which is preliminary data.</text>
</comment>
<dbReference type="EMBL" id="SJPW01000010">
    <property type="protein sequence ID" value="TWU44640.1"/>
    <property type="molecule type" value="Genomic_DNA"/>
</dbReference>
<protein>
    <submittedName>
        <fullName evidence="2">Uncharacterized protein</fullName>
    </submittedName>
</protein>
<name>A0A5C6E751_9BACT</name>
<keyword evidence="3" id="KW-1185">Reference proteome</keyword>
<evidence type="ECO:0000256" key="1">
    <source>
        <dbReference type="SAM" id="MobiDB-lite"/>
    </source>
</evidence>
<proteinExistence type="predicted"/>
<feature type="compositionally biased region" description="Polar residues" evidence="1">
    <location>
        <begin position="33"/>
        <end position="63"/>
    </location>
</feature>
<feature type="compositionally biased region" description="Basic and acidic residues" evidence="1">
    <location>
        <begin position="8"/>
        <end position="18"/>
    </location>
</feature>
<feature type="region of interest" description="Disordered" evidence="1">
    <location>
        <begin position="1"/>
        <end position="63"/>
    </location>
</feature>
<organism evidence="2 3">
    <name type="scientific">Rubripirellula tenax</name>
    <dbReference type="NCBI Taxonomy" id="2528015"/>
    <lineage>
        <taxon>Bacteria</taxon>
        <taxon>Pseudomonadati</taxon>
        <taxon>Planctomycetota</taxon>
        <taxon>Planctomycetia</taxon>
        <taxon>Pirellulales</taxon>
        <taxon>Pirellulaceae</taxon>
        <taxon>Rubripirellula</taxon>
    </lineage>
</organism>
<dbReference type="AlphaFoldDB" id="A0A5C6E751"/>
<evidence type="ECO:0000313" key="3">
    <source>
        <dbReference type="Proteomes" id="UP000318288"/>
    </source>
</evidence>
<sequence length="109" mass="11680">MVSMGTASEHEPRERKNNDGTSPPTIEHGLRGGQSQRQYTEGIASTSNSPTMMARKGQNQSSSANLTFSQRFEAGKRSPTGSPVRSGVGYAVMVESTLEAATFRIGDDQ</sequence>
<dbReference type="Proteomes" id="UP000318288">
    <property type="component" value="Unassembled WGS sequence"/>
</dbReference>
<evidence type="ECO:0000313" key="2">
    <source>
        <dbReference type="EMBL" id="TWU44640.1"/>
    </source>
</evidence>
<reference evidence="2 3" key="1">
    <citation type="submission" date="2019-02" db="EMBL/GenBank/DDBJ databases">
        <title>Deep-cultivation of Planctomycetes and their phenomic and genomic characterization uncovers novel biology.</title>
        <authorList>
            <person name="Wiegand S."/>
            <person name="Jogler M."/>
            <person name="Boedeker C."/>
            <person name="Pinto D."/>
            <person name="Vollmers J."/>
            <person name="Rivas-Marin E."/>
            <person name="Kohn T."/>
            <person name="Peeters S.H."/>
            <person name="Heuer A."/>
            <person name="Rast P."/>
            <person name="Oberbeckmann S."/>
            <person name="Bunk B."/>
            <person name="Jeske O."/>
            <person name="Meyerdierks A."/>
            <person name="Storesund J.E."/>
            <person name="Kallscheuer N."/>
            <person name="Luecker S."/>
            <person name="Lage O.M."/>
            <person name="Pohl T."/>
            <person name="Merkel B.J."/>
            <person name="Hornburger P."/>
            <person name="Mueller R.-W."/>
            <person name="Bruemmer F."/>
            <person name="Labrenz M."/>
            <person name="Spormann A.M."/>
            <person name="Op Den Camp H."/>
            <person name="Overmann J."/>
            <person name="Amann R."/>
            <person name="Jetten M.S.M."/>
            <person name="Mascher T."/>
            <person name="Medema M.H."/>
            <person name="Devos D.P."/>
            <person name="Kaster A.-K."/>
            <person name="Ovreas L."/>
            <person name="Rohde M."/>
            <person name="Galperin M.Y."/>
            <person name="Jogler C."/>
        </authorList>
    </citation>
    <scope>NUCLEOTIDE SEQUENCE [LARGE SCALE GENOMIC DNA]</scope>
    <source>
        <strain evidence="2 3">Poly51</strain>
    </source>
</reference>
<gene>
    <name evidence="2" type="ORF">Poly51_59090</name>
</gene>
<accession>A0A5C6E751</accession>